<dbReference type="Proteomes" id="UP001295794">
    <property type="component" value="Unassembled WGS sequence"/>
</dbReference>
<gene>
    <name evidence="2" type="ORF">MYCIT1_LOCUS16799</name>
</gene>
<evidence type="ECO:0000256" key="1">
    <source>
        <dbReference type="SAM" id="SignalP"/>
    </source>
</evidence>
<feature type="signal peptide" evidence="1">
    <location>
        <begin position="1"/>
        <end position="20"/>
    </location>
</feature>
<feature type="chain" id="PRO_5042157990" evidence="1">
    <location>
        <begin position="21"/>
        <end position="250"/>
    </location>
</feature>
<organism evidence="2 3">
    <name type="scientific">Mycena citricolor</name>
    <dbReference type="NCBI Taxonomy" id="2018698"/>
    <lineage>
        <taxon>Eukaryota</taxon>
        <taxon>Fungi</taxon>
        <taxon>Dikarya</taxon>
        <taxon>Basidiomycota</taxon>
        <taxon>Agaricomycotina</taxon>
        <taxon>Agaricomycetes</taxon>
        <taxon>Agaricomycetidae</taxon>
        <taxon>Agaricales</taxon>
        <taxon>Marasmiineae</taxon>
        <taxon>Mycenaceae</taxon>
        <taxon>Mycena</taxon>
    </lineage>
</organism>
<keyword evidence="1" id="KW-0732">Signal</keyword>
<evidence type="ECO:0000313" key="3">
    <source>
        <dbReference type="Proteomes" id="UP001295794"/>
    </source>
</evidence>
<evidence type="ECO:0000313" key="2">
    <source>
        <dbReference type="EMBL" id="CAK5271618.1"/>
    </source>
</evidence>
<reference evidence="2" key="1">
    <citation type="submission" date="2023-11" db="EMBL/GenBank/DDBJ databases">
        <authorList>
            <person name="De Vega J J."/>
            <person name="De Vega J J."/>
        </authorList>
    </citation>
    <scope>NUCLEOTIDE SEQUENCE</scope>
</reference>
<comment type="caution">
    <text evidence="2">The sequence shown here is derived from an EMBL/GenBank/DDBJ whole genome shotgun (WGS) entry which is preliminary data.</text>
</comment>
<keyword evidence="3" id="KW-1185">Reference proteome</keyword>
<sequence>MLLARTALLLLATVTATANAQNTKQGLLDFYATQTNLEDKANLFAAQNYGKYAQPNLTQLQNIANHIKNCSDALDLATISVTGLIPRGLNFPLIDAPAQDTINKRFIPPTQKTITGHLRKLLKYTPFYDDVQASPALKIKICHWVGGLAYQNVIFLGLMGQAAPIYTDAWTQLQTEAASVYSEFLGDIDGFACDGLKEELEILSLALLELEDRAAPSAPDSYMRYLPISLRGVASNHSPIPASLCLSAVA</sequence>
<dbReference type="AlphaFoldDB" id="A0AAD2H8S2"/>
<proteinExistence type="predicted"/>
<dbReference type="EMBL" id="CAVNYO010000174">
    <property type="protein sequence ID" value="CAK5271618.1"/>
    <property type="molecule type" value="Genomic_DNA"/>
</dbReference>
<name>A0AAD2H8S2_9AGAR</name>
<accession>A0AAD2H8S2</accession>
<protein>
    <submittedName>
        <fullName evidence="2">Uncharacterized protein</fullName>
    </submittedName>
</protein>